<sequence>MQHHKVAIIGAGAAGIGMAITLKDFGITDVIILEKEQ</sequence>
<dbReference type="SUPFAM" id="SSF51971">
    <property type="entry name" value="Nucleotide-binding domain"/>
    <property type="match status" value="1"/>
</dbReference>
<reference evidence="1 2" key="1">
    <citation type="submission" date="2020-06" db="EMBL/GenBank/DDBJ databases">
        <authorList>
            <consortium name="Pathogen Informatics"/>
        </authorList>
    </citation>
    <scope>NUCLEOTIDE SEQUENCE [LARGE SCALE GENOMIC DNA]</scope>
    <source>
        <strain evidence="1 2">A13</strain>
    </source>
</reference>
<dbReference type="RefSeq" id="WP_001789287.1">
    <property type="nucleotide sequence ID" value="NZ_BECT01000002.1"/>
</dbReference>
<name>A0AAN1ZQN9_STAAU</name>
<dbReference type="Gene3D" id="3.50.50.60">
    <property type="entry name" value="FAD/NAD(P)-binding domain"/>
    <property type="match status" value="1"/>
</dbReference>
<comment type="caution">
    <text evidence="1">The sequence shown here is derived from an EMBL/GenBank/DDBJ whole genome shotgun (WGS) entry which is preliminary data.</text>
</comment>
<evidence type="ECO:0000313" key="2">
    <source>
        <dbReference type="Proteomes" id="UP000507485"/>
    </source>
</evidence>
<gene>
    <name evidence="1" type="ORF">SAMEA4552975_01850</name>
</gene>
<proteinExistence type="predicted"/>
<protein>
    <submittedName>
        <fullName evidence="1">Monooxygenase</fullName>
    </submittedName>
</protein>
<dbReference type="EMBL" id="CAIHOM010000002">
    <property type="protein sequence ID" value="CAC7008587.1"/>
    <property type="molecule type" value="Genomic_DNA"/>
</dbReference>
<keyword evidence="1" id="KW-0560">Oxidoreductase</keyword>
<dbReference type="Proteomes" id="UP000507485">
    <property type="component" value="Unassembled WGS sequence"/>
</dbReference>
<dbReference type="InterPro" id="IPR036188">
    <property type="entry name" value="FAD/NAD-bd_sf"/>
</dbReference>
<keyword evidence="1" id="KW-0503">Monooxygenase</keyword>
<dbReference type="GO" id="GO:0004497">
    <property type="term" value="F:monooxygenase activity"/>
    <property type="evidence" value="ECO:0007669"/>
    <property type="project" value="UniProtKB-KW"/>
</dbReference>
<dbReference type="AlphaFoldDB" id="A0AAN1ZQN9"/>
<evidence type="ECO:0000313" key="1">
    <source>
        <dbReference type="EMBL" id="CAC7008587.1"/>
    </source>
</evidence>
<accession>A0AAN1ZQN9</accession>
<dbReference type="Pfam" id="PF13738">
    <property type="entry name" value="Pyr_redox_3"/>
    <property type="match status" value="1"/>
</dbReference>
<organism evidence="1 2">
    <name type="scientific">Staphylococcus aureus</name>
    <dbReference type="NCBI Taxonomy" id="1280"/>
    <lineage>
        <taxon>Bacteria</taxon>
        <taxon>Bacillati</taxon>
        <taxon>Bacillota</taxon>
        <taxon>Bacilli</taxon>
        <taxon>Bacillales</taxon>
        <taxon>Staphylococcaceae</taxon>
        <taxon>Staphylococcus</taxon>
    </lineage>
</organism>